<keyword evidence="9" id="KW-1185">Reference proteome</keyword>
<keyword evidence="4 6" id="KW-1133">Transmembrane helix</keyword>
<protein>
    <recommendedName>
        <fullName evidence="7">GtrA/DPMS transmembrane domain-containing protein</fullName>
    </recommendedName>
</protein>
<evidence type="ECO:0000256" key="1">
    <source>
        <dbReference type="ARBA" id="ARBA00004141"/>
    </source>
</evidence>
<feature type="transmembrane region" description="Helical" evidence="6">
    <location>
        <begin position="89"/>
        <end position="109"/>
    </location>
</feature>
<comment type="subcellular location">
    <subcellularLocation>
        <location evidence="1">Membrane</location>
        <topology evidence="1">Multi-pass membrane protein</topology>
    </subcellularLocation>
</comment>
<feature type="transmembrane region" description="Helical" evidence="6">
    <location>
        <begin position="57"/>
        <end position="77"/>
    </location>
</feature>
<dbReference type="PANTHER" id="PTHR38459">
    <property type="entry name" value="PROPHAGE BACTOPRENOL-LINKED GLUCOSE TRANSLOCASE HOMOLOG"/>
    <property type="match status" value="1"/>
</dbReference>
<dbReference type="EMBL" id="PYBW01000141">
    <property type="protein sequence ID" value="PYC68162.1"/>
    <property type="molecule type" value="Genomic_DNA"/>
</dbReference>
<reference evidence="8 9" key="1">
    <citation type="submission" date="2018-03" db="EMBL/GenBank/DDBJ databases">
        <title>Bioinformatic expansion and discovery of thiopeptide antibiotics.</title>
        <authorList>
            <person name="Schwalen C.J."/>
            <person name="Hudson G.A."/>
            <person name="Mitchell D.A."/>
        </authorList>
    </citation>
    <scope>NUCLEOTIDE SEQUENCE [LARGE SCALE GENOMIC DNA]</scope>
    <source>
        <strain evidence="8 9">ATCC 21389</strain>
    </source>
</reference>
<dbReference type="InterPro" id="IPR007267">
    <property type="entry name" value="GtrA_DPMS_TM"/>
</dbReference>
<evidence type="ECO:0000256" key="5">
    <source>
        <dbReference type="ARBA" id="ARBA00023136"/>
    </source>
</evidence>
<name>A0A2V4N8I3_9ACTN</name>
<proteinExistence type="inferred from homology"/>
<evidence type="ECO:0000313" key="8">
    <source>
        <dbReference type="EMBL" id="PYC68162.1"/>
    </source>
</evidence>
<keyword evidence="5 6" id="KW-0472">Membrane</keyword>
<feature type="transmembrane region" description="Helical" evidence="6">
    <location>
        <begin position="129"/>
        <end position="149"/>
    </location>
</feature>
<feature type="domain" description="GtrA/DPMS transmembrane" evidence="7">
    <location>
        <begin position="28"/>
        <end position="155"/>
    </location>
</feature>
<dbReference type="OrthoDB" id="9807815at2"/>
<organism evidence="8 9">
    <name type="scientific">Streptomyces tateyamensis</name>
    <dbReference type="NCBI Taxonomy" id="565073"/>
    <lineage>
        <taxon>Bacteria</taxon>
        <taxon>Bacillati</taxon>
        <taxon>Actinomycetota</taxon>
        <taxon>Actinomycetes</taxon>
        <taxon>Kitasatosporales</taxon>
        <taxon>Streptomycetaceae</taxon>
        <taxon>Streptomyces</taxon>
    </lineage>
</organism>
<dbReference type="RefSeq" id="WP_110672992.1">
    <property type="nucleotide sequence ID" value="NZ_PYBW01000141.1"/>
</dbReference>
<dbReference type="AlphaFoldDB" id="A0A2V4N8I3"/>
<feature type="transmembrane region" description="Helical" evidence="6">
    <location>
        <begin position="26"/>
        <end position="45"/>
    </location>
</feature>
<accession>A0A2V4N8I3</accession>
<keyword evidence="3 6" id="KW-0812">Transmembrane</keyword>
<sequence>MPSPTQKALAKVPGPLRPFLVQHRSLVKFLVVGGSCFLLTVVINYGLKFTVCQSKPVVALTIATALATVVSYLWNKAWSFRSEGSHKEAIPFILVSAIAVGVNDLPLLASRYLCNLREPHVSHFTQEVADFMSGMILGTLVAMAFRYWAMKKFVFTTPRAGGDSAERHTEPPARVG</sequence>
<evidence type="ECO:0000256" key="6">
    <source>
        <dbReference type="SAM" id="Phobius"/>
    </source>
</evidence>
<comment type="caution">
    <text evidence="8">The sequence shown here is derived from an EMBL/GenBank/DDBJ whole genome shotgun (WGS) entry which is preliminary data.</text>
</comment>
<gene>
    <name evidence="8" type="ORF">C7C46_29520</name>
</gene>
<evidence type="ECO:0000313" key="9">
    <source>
        <dbReference type="Proteomes" id="UP000248039"/>
    </source>
</evidence>
<dbReference type="GO" id="GO:0005886">
    <property type="term" value="C:plasma membrane"/>
    <property type="evidence" value="ECO:0007669"/>
    <property type="project" value="TreeGrafter"/>
</dbReference>
<evidence type="ECO:0000259" key="7">
    <source>
        <dbReference type="Pfam" id="PF04138"/>
    </source>
</evidence>
<evidence type="ECO:0000256" key="3">
    <source>
        <dbReference type="ARBA" id="ARBA00022692"/>
    </source>
</evidence>
<dbReference type="PANTHER" id="PTHR38459:SF1">
    <property type="entry name" value="PROPHAGE BACTOPRENOL-LINKED GLUCOSE TRANSLOCASE HOMOLOG"/>
    <property type="match status" value="1"/>
</dbReference>
<comment type="similarity">
    <text evidence="2">Belongs to the GtrA family.</text>
</comment>
<evidence type="ECO:0000256" key="4">
    <source>
        <dbReference type="ARBA" id="ARBA00022989"/>
    </source>
</evidence>
<dbReference type="Pfam" id="PF04138">
    <property type="entry name" value="GtrA_DPMS_TM"/>
    <property type="match status" value="1"/>
</dbReference>
<dbReference type="GO" id="GO:0000271">
    <property type="term" value="P:polysaccharide biosynthetic process"/>
    <property type="evidence" value="ECO:0007669"/>
    <property type="project" value="InterPro"/>
</dbReference>
<dbReference type="InterPro" id="IPR051401">
    <property type="entry name" value="GtrA_CellWall_Glycosyl"/>
</dbReference>
<dbReference type="Proteomes" id="UP000248039">
    <property type="component" value="Unassembled WGS sequence"/>
</dbReference>
<evidence type="ECO:0000256" key="2">
    <source>
        <dbReference type="ARBA" id="ARBA00009399"/>
    </source>
</evidence>